<sequence length="84" mass="9780">MAALEASAGVAEKAFGGMEGEIRWMLGVKRGRHRYWATEASKPWIANEIIVEIPKFGTRILDFSEKKKDEIKKKREQCRWMRRA</sequence>
<evidence type="ECO:0000313" key="1">
    <source>
        <dbReference type="EMBL" id="KAF4043223.1"/>
    </source>
</evidence>
<comment type="caution">
    <text evidence="1">The sequence shown here is derived from an EMBL/GenBank/DDBJ whole genome shotgun (WGS) entry which is preliminary data.</text>
</comment>
<keyword evidence="2" id="KW-1185">Reference proteome</keyword>
<name>A0A833T4E3_PHYIN</name>
<dbReference type="AlphaFoldDB" id="A0A833T4E3"/>
<dbReference type="Proteomes" id="UP000602510">
    <property type="component" value="Unassembled WGS sequence"/>
</dbReference>
<gene>
    <name evidence="1" type="ORF">GN244_ATG04431</name>
</gene>
<accession>A0A833T4E3</accession>
<organism evidence="1 2">
    <name type="scientific">Phytophthora infestans</name>
    <name type="common">Potato late blight agent</name>
    <name type="synonym">Botrytis infestans</name>
    <dbReference type="NCBI Taxonomy" id="4787"/>
    <lineage>
        <taxon>Eukaryota</taxon>
        <taxon>Sar</taxon>
        <taxon>Stramenopiles</taxon>
        <taxon>Oomycota</taxon>
        <taxon>Peronosporomycetes</taxon>
        <taxon>Peronosporales</taxon>
        <taxon>Peronosporaceae</taxon>
        <taxon>Phytophthora</taxon>
    </lineage>
</organism>
<proteinExistence type="predicted"/>
<dbReference type="EMBL" id="WSZM01000091">
    <property type="protein sequence ID" value="KAF4043223.1"/>
    <property type="molecule type" value="Genomic_DNA"/>
</dbReference>
<protein>
    <submittedName>
        <fullName evidence="1">Uncharacterized protein</fullName>
    </submittedName>
</protein>
<reference evidence="1" key="1">
    <citation type="submission" date="2020-04" db="EMBL/GenBank/DDBJ databases">
        <title>Hybrid Assembly of Korean Phytophthora infestans isolates.</title>
        <authorList>
            <person name="Prokchorchik M."/>
            <person name="Lee Y."/>
            <person name="Seo J."/>
            <person name="Cho J.-H."/>
            <person name="Park Y.-E."/>
            <person name="Jang D.-C."/>
            <person name="Im J.-S."/>
            <person name="Choi J.-G."/>
            <person name="Park H.-J."/>
            <person name="Lee G.-B."/>
            <person name="Lee Y.-G."/>
            <person name="Hong S.-Y."/>
            <person name="Cho K."/>
            <person name="Sohn K.H."/>
        </authorList>
    </citation>
    <scope>NUCLEOTIDE SEQUENCE</scope>
    <source>
        <strain evidence="1">KR_1_A1</strain>
    </source>
</reference>
<evidence type="ECO:0000313" key="2">
    <source>
        <dbReference type="Proteomes" id="UP000602510"/>
    </source>
</evidence>